<keyword evidence="1" id="KW-1133">Transmembrane helix</keyword>
<accession>A0A7Y6M890</accession>
<dbReference type="RefSeq" id="WP_175594813.1">
    <property type="nucleotide sequence ID" value="NZ_JABWGN010000020.1"/>
</dbReference>
<organism evidence="2 3">
    <name type="scientific">Nonomuraea montanisoli</name>
    <dbReference type="NCBI Taxonomy" id="2741721"/>
    <lineage>
        <taxon>Bacteria</taxon>
        <taxon>Bacillati</taxon>
        <taxon>Actinomycetota</taxon>
        <taxon>Actinomycetes</taxon>
        <taxon>Streptosporangiales</taxon>
        <taxon>Streptosporangiaceae</taxon>
        <taxon>Nonomuraea</taxon>
    </lineage>
</organism>
<name>A0A7Y6M890_9ACTN</name>
<keyword evidence="1" id="KW-0812">Transmembrane</keyword>
<evidence type="ECO:0000313" key="3">
    <source>
        <dbReference type="Proteomes" id="UP000586042"/>
    </source>
</evidence>
<comment type="caution">
    <text evidence="2">The sequence shown here is derived from an EMBL/GenBank/DDBJ whole genome shotgun (WGS) entry which is preliminary data.</text>
</comment>
<proteinExistence type="predicted"/>
<sequence>MNVRTAFVAAPLLIMAYGVIRIVDGFDGERGPGLAWTTGHLAFMAALVLFLPIFWELRRRLDRNALATAAVAMGVAGVACAFTQFAIDIVVGFTAADHAAMGPLFDQVKAVPGVSLAVYDAGPFLFYVAQFVLVTQLAVRRQARMWTPVLVFLDFTLPTIDRDLIPVGALLLLVSFVQLSRRGAATPRHALAHA</sequence>
<keyword evidence="1" id="KW-0472">Membrane</keyword>
<feature type="transmembrane region" description="Helical" evidence="1">
    <location>
        <begin position="34"/>
        <end position="55"/>
    </location>
</feature>
<feature type="transmembrane region" description="Helical" evidence="1">
    <location>
        <begin position="67"/>
        <end position="96"/>
    </location>
</feature>
<feature type="transmembrane region" description="Helical" evidence="1">
    <location>
        <begin position="116"/>
        <end position="139"/>
    </location>
</feature>
<reference evidence="2 3" key="1">
    <citation type="submission" date="2020-06" db="EMBL/GenBank/DDBJ databases">
        <title>Nonomuraea sp. SMC257, a novel actinomycete isolated from soil.</title>
        <authorList>
            <person name="Chanama M."/>
        </authorList>
    </citation>
    <scope>NUCLEOTIDE SEQUENCE [LARGE SCALE GENOMIC DNA]</scope>
    <source>
        <strain evidence="2 3">SMC257</strain>
    </source>
</reference>
<dbReference type="Proteomes" id="UP000586042">
    <property type="component" value="Unassembled WGS sequence"/>
</dbReference>
<evidence type="ECO:0000313" key="2">
    <source>
        <dbReference type="EMBL" id="NUW37366.1"/>
    </source>
</evidence>
<evidence type="ECO:0000256" key="1">
    <source>
        <dbReference type="SAM" id="Phobius"/>
    </source>
</evidence>
<protein>
    <submittedName>
        <fullName evidence="2">Uncharacterized protein</fullName>
    </submittedName>
</protein>
<dbReference type="AlphaFoldDB" id="A0A7Y6M890"/>
<keyword evidence="3" id="KW-1185">Reference proteome</keyword>
<dbReference type="EMBL" id="JABWGN010000020">
    <property type="protein sequence ID" value="NUW37366.1"/>
    <property type="molecule type" value="Genomic_DNA"/>
</dbReference>
<gene>
    <name evidence="2" type="ORF">HTZ77_39105</name>
</gene>